<evidence type="ECO:0000259" key="8">
    <source>
        <dbReference type="Pfam" id="PF10744"/>
    </source>
</evidence>
<gene>
    <name evidence="9" type="ORF">HK100_008729</name>
</gene>
<evidence type="ECO:0000256" key="2">
    <source>
        <dbReference type="ARBA" id="ARBA00006210"/>
    </source>
</evidence>
<dbReference type="EMBL" id="JADGJH010000043">
    <property type="protein sequence ID" value="KAJ3140854.1"/>
    <property type="molecule type" value="Genomic_DNA"/>
</dbReference>
<dbReference type="Proteomes" id="UP001211907">
    <property type="component" value="Unassembled WGS sequence"/>
</dbReference>
<dbReference type="Pfam" id="PF10744">
    <property type="entry name" value="Med1"/>
    <property type="match status" value="1"/>
</dbReference>
<evidence type="ECO:0000256" key="3">
    <source>
        <dbReference type="ARBA" id="ARBA00023015"/>
    </source>
</evidence>
<keyword evidence="4 7" id="KW-0010">Activator</keyword>
<dbReference type="GO" id="GO:0045944">
    <property type="term" value="P:positive regulation of transcription by RNA polymerase II"/>
    <property type="evidence" value="ECO:0007669"/>
    <property type="project" value="UniProtKB-ARBA"/>
</dbReference>
<protein>
    <recommendedName>
        <fullName evidence="7">Mediator of RNA polymerase II transcription subunit 1</fullName>
    </recommendedName>
    <alternativeName>
        <fullName evidence="7">Mediator complex subunit 1</fullName>
    </alternativeName>
</protein>
<keyword evidence="5 7" id="KW-0804">Transcription</keyword>
<comment type="caution">
    <text evidence="9">The sequence shown here is derived from an EMBL/GenBank/DDBJ whole genome shotgun (WGS) entry which is preliminary data.</text>
</comment>
<evidence type="ECO:0000313" key="10">
    <source>
        <dbReference type="Proteomes" id="UP001211907"/>
    </source>
</evidence>
<evidence type="ECO:0000256" key="6">
    <source>
        <dbReference type="ARBA" id="ARBA00023242"/>
    </source>
</evidence>
<evidence type="ECO:0000313" key="9">
    <source>
        <dbReference type="EMBL" id="KAJ3140854.1"/>
    </source>
</evidence>
<proteinExistence type="inferred from homology"/>
<sequence>MQVLFFVPCCLLHRNKTNTQIALDSTTGAVSRVKLSYATSPSTTASTQLAHPDDDSTSALLTAQLSSLSFSAFNNSIATLAVRDSLYSPGEFDAFKAIAAVERDLKTIYVREANHAHQQITETSTTRSNTTPWTCRHSAFTLTLMNGHGVCLVNFRSLLGVSLVYWVDRAELLDVVPGSSIGEKWLSSVVDADQVFSARVAYVAADAAKSDGISVDVLESYDTHGYLVVDDEMNVSMSYEEENLSVSSFDGLQFSFRTGRNIQSGDDAISKPVPQAAFCLEFHPPVPSTRKCHAELLSSLSKSIKENSSLDSQQHHSQISKTAAAVPTFLESLYTSSASVFAAPSKTVLHAFRRYGSSKVRISNNVGNDVCVLIETIPFAHPSQVLSILKAVRRQVTFNTLVKSCFAATAEVKTLVQIAEIVQLDSPHSILMNVVSISTAKTVQVKILVEDNGVKVVGEEGQVFDKFGVVLDATLDFGVALEYI</sequence>
<feature type="domain" description="Mediator complex subunit Med1" evidence="8">
    <location>
        <begin position="21"/>
        <end position="406"/>
    </location>
</feature>
<dbReference type="GO" id="GO:0016592">
    <property type="term" value="C:mediator complex"/>
    <property type="evidence" value="ECO:0007669"/>
    <property type="project" value="InterPro"/>
</dbReference>
<keyword evidence="6 7" id="KW-0539">Nucleus</keyword>
<evidence type="ECO:0000256" key="4">
    <source>
        <dbReference type="ARBA" id="ARBA00023159"/>
    </source>
</evidence>
<reference evidence="9" key="1">
    <citation type="submission" date="2020-05" db="EMBL/GenBank/DDBJ databases">
        <title>Phylogenomic resolution of chytrid fungi.</title>
        <authorList>
            <person name="Stajich J.E."/>
            <person name="Amses K."/>
            <person name="Simmons R."/>
            <person name="Seto K."/>
            <person name="Myers J."/>
            <person name="Bonds A."/>
            <person name="Quandt C.A."/>
            <person name="Barry K."/>
            <person name="Liu P."/>
            <person name="Grigoriev I."/>
            <person name="Longcore J.E."/>
            <person name="James T.Y."/>
        </authorList>
    </citation>
    <scope>NUCLEOTIDE SEQUENCE</scope>
    <source>
        <strain evidence="9">JEL0513</strain>
    </source>
</reference>
<evidence type="ECO:0000256" key="7">
    <source>
        <dbReference type="RuleBase" id="RU364059"/>
    </source>
</evidence>
<keyword evidence="3 7" id="KW-0805">Transcription regulation</keyword>
<comment type="subcellular location">
    <subcellularLocation>
        <location evidence="1 7">Nucleus</location>
    </subcellularLocation>
</comment>
<comment type="similarity">
    <text evidence="2 7">Belongs to the Mediator complex subunit 1 family.</text>
</comment>
<evidence type="ECO:0000256" key="5">
    <source>
        <dbReference type="ARBA" id="ARBA00023163"/>
    </source>
</evidence>
<dbReference type="InterPro" id="IPR019680">
    <property type="entry name" value="Mediator_Med1"/>
</dbReference>
<dbReference type="AlphaFoldDB" id="A0AAD5TF50"/>
<keyword evidence="10" id="KW-1185">Reference proteome</keyword>
<dbReference type="GO" id="GO:0003712">
    <property type="term" value="F:transcription coregulator activity"/>
    <property type="evidence" value="ECO:0007669"/>
    <property type="project" value="InterPro"/>
</dbReference>
<accession>A0AAD5TF50</accession>
<organism evidence="9 10">
    <name type="scientific">Physocladia obscura</name>
    <dbReference type="NCBI Taxonomy" id="109957"/>
    <lineage>
        <taxon>Eukaryota</taxon>
        <taxon>Fungi</taxon>
        <taxon>Fungi incertae sedis</taxon>
        <taxon>Chytridiomycota</taxon>
        <taxon>Chytridiomycota incertae sedis</taxon>
        <taxon>Chytridiomycetes</taxon>
        <taxon>Chytridiales</taxon>
        <taxon>Chytriomycetaceae</taxon>
        <taxon>Physocladia</taxon>
    </lineage>
</organism>
<name>A0AAD5TF50_9FUNG</name>
<evidence type="ECO:0000256" key="1">
    <source>
        <dbReference type="ARBA" id="ARBA00004123"/>
    </source>
</evidence>
<comment type="function">
    <text evidence="7">Component of the Mediator complex, a coactivator involved in the regulated transcription of nearly all RNA polymerase II-dependent genes. Mediator functions as a bridge to convey information from gene-specific regulatory proteins to the basal RNA polymerase II transcription machinery. Mediator is recruited to promoters by direct interactions with regulatory proteins and serves as a scaffold for the assembly of a functional preinitiation complex with RNA polymerase II and the general transcription factors.</text>
</comment>